<proteinExistence type="inferred from homology"/>
<gene>
    <name evidence="3" type="ORF">ACFFGH_27300</name>
</gene>
<dbReference type="SUPFAM" id="SSF54427">
    <property type="entry name" value="NTF2-like"/>
    <property type="match status" value="1"/>
</dbReference>
<accession>A0ABV6RYK4</accession>
<comment type="similarity">
    <text evidence="1">Belongs to the PhzA/PhzB family.</text>
</comment>
<comment type="caution">
    <text evidence="3">The sequence shown here is derived from an EMBL/GenBank/DDBJ whole genome shotgun (WGS) entry which is preliminary data.</text>
</comment>
<keyword evidence="4" id="KW-1185">Reference proteome</keyword>
<dbReference type="Proteomes" id="UP001589896">
    <property type="component" value="Unassembled WGS sequence"/>
</dbReference>
<dbReference type="Pfam" id="PF03284">
    <property type="entry name" value="PHZA_PHZB"/>
    <property type="match status" value="1"/>
</dbReference>
<dbReference type="InterPro" id="IPR004964">
    <property type="entry name" value="PhzA_PhzB"/>
</dbReference>
<evidence type="ECO:0000256" key="2">
    <source>
        <dbReference type="ARBA" id="ARBA00023194"/>
    </source>
</evidence>
<sequence length="157" mass="17726">MSTAGTPALDEMTELRERNRAVIEAFFTSDLDKPEERLAVWHDEGVKELPFAPKELPKTRWEGRDEIVANTLGNTGMFANCVHRDIEIHGTDDPALFFVKSRMIDAATFLGQPYPQSFVHELRVQDGKIILQREYFNSQLLAETEAAAGRQGRTPHG</sequence>
<evidence type="ECO:0000256" key="1">
    <source>
        <dbReference type="ARBA" id="ARBA00009377"/>
    </source>
</evidence>
<dbReference type="Gene3D" id="3.10.450.50">
    <property type="match status" value="1"/>
</dbReference>
<dbReference type="EMBL" id="JBHLTG010000008">
    <property type="protein sequence ID" value="MFC0681552.1"/>
    <property type="molecule type" value="Genomic_DNA"/>
</dbReference>
<dbReference type="RefSeq" id="WP_386674377.1">
    <property type="nucleotide sequence ID" value="NZ_JBHLTG010000008.1"/>
</dbReference>
<keyword evidence="2" id="KW-0045">Antibiotic biosynthesis</keyword>
<reference evidence="3 4" key="1">
    <citation type="submission" date="2024-09" db="EMBL/GenBank/DDBJ databases">
        <authorList>
            <person name="Sun Q."/>
            <person name="Mori K."/>
        </authorList>
    </citation>
    <scope>NUCLEOTIDE SEQUENCE [LARGE SCALE GENOMIC DNA]</scope>
    <source>
        <strain evidence="3 4">KCTC 23076</strain>
    </source>
</reference>
<dbReference type="InterPro" id="IPR032710">
    <property type="entry name" value="NTF2-like_dom_sf"/>
</dbReference>
<protein>
    <submittedName>
        <fullName evidence="3">Nuclear transport factor 2 family protein</fullName>
    </submittedName>
</protein>
<name>A0ABV6RYK4_9GAMM</name>
<evidence type="ECO:0000313" key="4">
    <source>
        <dbReference type="Proteomes" id="UP001589896"/>
    </source>
</evidence>
<organism evidence="3 4">
    <name type="scientific">Lysobacter korlensis</name>
    <dbReference type="NCBI Taxonomy" id="553636"/>
    <lineage>
        <taxon>Bacteria</taxon>
        <taxon>Pseudomonadati</taxon>
        <taxon>Pseudomonadota</taxon>
        <taxon>Gammaproteobacteria</taxon>
        <taxon>Lysobacterales</taxon>
        <taxon>Lysobacteraceae</taxon>
        <taxon>Lysobacter</taxon>
    </lineage>
</organism>
<evidence type="ECO:0000313" key="3">
    <source>
        <dbReference type="EMBL" id="MFC0681552.1"/>
    </source>
</evidence>